<keyword evidence="2" id="KW-1185">Reference proteome</keyword>
<dbReference type="Proteomes" id="UP001356427">
    <property type="component" value="Unassembled WGS sequence"/>
</dbReference>
<evidence type="ECO:0000313" key="1">
    <source>
        <dbReference type="EMBL" id="KAK6320476.1"/>
    </source>
</evidence>
<sequence>MLLPVHIDSIRYWRSVFLSRAKDLPTPSPFFRGPVRILVSYSAGQALNTRKSQVNGLALRCLFRNNIICCRSAEE</sequence>
<name>A0AAN8MZK0_9TELE</name>
<organism evidence="1 2">
    <name type="scientific">Coregonus suidteri</name>
    <dbReference type="NCBI Taxonomy" id="861788"/>
    <lineage>
        <taxon>Eukaryota</taxon>
        <taxon>Metazoa</taxon>
        <taxon>Chordata</taxon>
        <taxon>Craniata</taxon>
        <taxon>Vertebrata</taxon>
        <taxon>Euteleostomi</taxon>
        <taxon>Actinopterygii</taxon>
        <taxon>Neopterygii</taxon>
        <taxon>Teleostei</taxon>
        <taxon>Protacanthopterygii</taxon>
        <taxon>Salmoniformes</taxon>
        <taxon>Salmonidae</taxon>
        <taxon>Coregoninae</taxon>
        <taxon>Coregonus</taxon>
    </lineage>
</organism>
<dbReference type="AlphaFoldDB" id="A0AAN8MZK0"/>
<reference evidence="1 2" key="1">
    <citation type="submission" date="2021-04" db="EMBL/GenBank/DDBJ databases">
        <authorList>
            <person name="De Guttry C."/>
            <person name="Zahm M."/>
            <person name="Klopp C."/>
            <person name="Cabau C."/>
            <person name="Louis A."/>
            <person name="Berthelot C."/>
            <person name="Parey E."/>
            <person name="Roest Crollius H."/>
            <person name="Montfort J."/>
            <person name="Robinson-Rechavi M."/>
            <person name="Bucao C."/>
            <person name="Bouchez O."/>
            <person name="Gislard M."/>
            <person name="Lluch J."/>
            <person name="Milhes M."/>
            <person name="Lampietro C."/>
            <person name="Lopez Roques C."/>
            <person name="Donnadieu C."/>
            <person name="Braasch I."/>
            <person name="Desvignes T."/>
            <person name="Postlethwait J."/>
            <person name="Bobe J."/>
            <person name="Wedekind C."/>
            <person name="Guiguen Y."/>
        </authorList>
    </citation>
    <scope>NUCLEOTIDE SEQUENCE [LARGE SCALE GENOMIC DNA]</scope>
    <source>
        <strain evidence="1">Cs_M1</strain>
        <tissue evidence="1">Blood</tissue>
    </source>
</reference>
<protein>
    <submittedName>
        <fullName evidence="1">Uncharacterized protein</fullName>
    </submittedName>
</protein>
<gene>
    <name evidence="1" type="ORF">J4Q44_G00095830</name>
</gene>
<proteinExistence type="predicted"/>
<comment type="caution">
    <text evidence="1">The sequence shown here is derived from an EMBL/GenBank/DDBJ whole genome shotgun (WGS) entry which is preliminary data.</text>
</comment>
<dbReference type="EMBL" id="JAGTTL010000007">
    <property type="protein sequence ID" value="KAK6320476.1"/>
    <property type="molecule type" value="Genomic_DNA"/>
</dbReference>
<accession>A0AAN8MZK0</accession>
<evidence type="ECO:0000313" key="2">
    <source>
        <dbReference type="Proteomes" id="UP001356427"/>
    </source>
</evidence>